<name>A0AA39MBV1_9BILA</name>
<sequence length="205" mass="23444">MENYFLRLINAKAEEKAFRTTAEWALEMAKELDPSDELTRSLKAKGITLEKVEESASKLDVVNEGADEAVKRELRLLIKRTSEYSETERLRVARGKGLFESDFFTPPSDATFKWSTKEFFIIAIYQFLAEINHEKNESVRSILLAYGDVLDPATVESIRRASETSSKRELWRFLNGGFVGLPWGTDLLASELKELVTPPITQMWE</sequence>
<proteinExistence type="predicted"/>
<dbReference type="Proteomes" id="UP001175271">
    <property type="component" value="Unassembled WGS sequence"/>
</dbReference>
<protein>
    <submittedName>
        <fullName evidence="1">Uncharacterized protein</fullName>
    </submittedName>
</protein>
<dbReference type="AlphaFoldDB" id="A0AA39MBV1"/>
<evidence type="ECO:0000313" key="1">
    <source>
        <dbReference type="EMBL" id="KAK0428103.1"/>
    </source>
</evidence>
<comment type="caution">
    <text evidence="1">The sequence shown here is derived from an EMBL/GenBank/DDBJ whole genome shotgun (WGS) entry which is preliminary data.</text>
</comment>
<gene>
    <name evidence="1" type="ORF">QR680_010606</name>
</gene>
<accession>A0AA39MBV1</accession>
<organism evidence="1 2">
    <name type="scientific">Steinernema hermaphroditum</name>
    <dbReference type="NCBI Taxonomy" id="289476"/>
    <lineage>
        <taxon>Eukaryota</taxon>
        <taxon>Metazoa</taxon>
        <taxon>Ecdysozoa</taxon>
        <taxon>Nematoda</taxon>
        <taxon>Chromadorea</taxon>
        <taxon>Rhabditida</taxon>
        <taxon>Tylenchina</taxon>
        <taxon>Panagrolaimomorpha</taxon>
        <taxon>Strongyloidoidea</taxon>
        <taxon>Steinernematidae</taxon>
        <taxon>Steinernema</taxon>
    </lineage>
</organism>
<keyword evidence="2" id="KW-1185">Reference proteome</keyword>
<reference evidence="1" key="1">
    <citation type="submission" date="2023-06" db="EMBL/GenBank/DDBJ databases">
        <title>Genomic analysis of the entomopathogenic nematode Steinernema hermaphroditum.</title>
        <authorList>
            <person name="Schwarz E.M."/>
            <person name="Heppert J.K."/>
            <person name="Baniya A."/>
            <person name="Schwartz H.T."/>
            <person name="Tan C.-H."/>
            <person name="Antoshechkin I."/>
            <person name="Sternberg P.W."/>
            <person name="Goodrich-Blair H."/>
            <person name="Dillman A.R."/>
        </authorList>
    </citation>
    <scope>NUCLEOTIDE SEQUENCE</scope>
    <source>
        <strain evidence="1">PS9179</strain>
        <tissue evidence="1">Whole animal</tissue>
    </source>
</reference>
<evidence type="ECO:0000313" key="2">
    <source>
        <dbReference type="Proteomes" id="UP001175271"/>
    </source>
</evidence>
<dbReference type="EMBL" id="JAUCMV010000001">
    <property type="protein sequence ID" value="KAK0428103.1"/>
    <property type="molecule type" value="Genomic_DNA"/>
</dbReference>